<dbReference type="InterPro" id="IPR037121">
    <property type="entry name" value="Ribosomal_bL25_C"/>
</dbReference>
<dbReference type="PANTHER" id="PTHR33284:SF1">
    <property type="entry name" value="RIBOSOMAL PROTEIN L25_GLN-TRNA SYNTHETASE, ANTI-CODON-BINDING DOMAIN-CONTAINING PROTEIN"/>
    <property type="match status" value="1"/>
</dbReference>
<comment type="similarity">
    <text evidence="5">Belongs to the bacterial ribosomal protein bL25 family. CTC subfamily.</text>
</comment>
<dbReference type="CDD" id="cd00495">
    <property type="entry name" value="Ribosomal_L25_TL5_CTC"/>
    <property type="match status" value="1"/>
</dbReference>
<comment type="caution">
    <text evidence="9">The sequence shown here is derived from an EMBL/GenBank/DDBJ whole genome shotgun (WGS) entry which is preliminary data.</text>
</comment>
<dbReference type="InterPro" id="IPR020056">
    <property type="entry name" value="Rbsml_bL25/Gln-tRNA_synth_N"/>
</dbReference>
<keyword evidence="6" id="KW-0175">Coiled coil</keyword>
<keyword evidence="4 5" id="KW-0687">Ribonucleoprotein</keyword>
<evidence type="ECO:0000313" key="10">
    <source>
        <dbReference type="Proteomes" id="UP001597493"/>
    </source>
</evidence>
<gene>
    <name evidence="5" type="primary">rplY</name>
    <name evidence="5" type="synonym">ctc</name>
    <name evidence="9" type="ORF">ACFSW5_20250</name>
</gene>
<dbReference type="Pfam" id="PF14693">
    <property type="entry name" value="Ribosomal_TL5_C"/>
    <property type="match status" value="1"/>
</dbReference>
<dbReference type="Gene3D" id="2.170.120.20">
    <property type="entry name" value="Ribosomal protein L25, beta domain"/>
    <property type="match status" value="1"/>
</dbReference>
<dbReference type="Pfam" id="PF01386">
    <property type="entry name" value="Ribosomal_L25p"/>
    <property type="match status" value="1"/>
</dbReference>
<feature type="coiled-coil region" evidence="6">
    <location>
        <begin position="183"/>
        <end position="210"/>
    </location>
</feature>
<keyword evidence="1 5" id="KW-0699">rRNA-binding</keyword>
<proteinExistence type="inferred from homology"/>
<dbReference type="Proteomes" id="UP001597493">
    <property type="component" value="Unassembled WGS sequence"/>
</dbReference>
<dbReference type="InterPro" id="IPR011035">
    <property type="entry name" value="Ribosomal_bL25/Gln-tRNA_synth"/>
</dbReference>
<keyword evidence="3 5" id="KW-0689">Ribosomal protein</keyword>
<name>A0ABW5R283_9BACL</name>
<sequence>MTQSLTAVAREGRTKSELRNLRHQGKVPGVLYGREIAPTPVAVEEKELLALLRSHPNAVLELSLPAGGKQNVMIADVHRDEISRQVLHVDLLKVNMNEEIRTHVRLEFAGDSAGVREGGIMQVVVHEVEAECLPANIPESIEVDITTLGVGENLLVRDIPAPPGVKIKSDPDLVVVTILAPQKELTEEEAEDAAVELKEAEMRSEEAQKHAVDNA</sequence>
<dbReference type="HAMAP" id="MF_01334">
    <property type="entry name" value="Ribosomal_bL25_CTC"/>
    <property type="match status" value="1"/>
</dbReference>
<organism evidence="9 10">
    <name type="scientific">Paenibacillus thailandensis</name>
    <dbReference type="NCBI Taxonomy" id="393250"/>
    <lineage>
        <taxon>Bacteria</taxon>
        <taxon>Bacillati</taxon>
        <taxon>Bacillota</taxon>
        <taxon>Bacilli</taxon>
        <taxon>Bacillales</taxon>
        <taxon>Paenibacillaceae</taxon>
        <taxon>Paenibacillus</taxon>
    </lineage>
</organism>
<evidence type="ECO:0000259" key="8">
    <source>
        <dbReference type="Pfam" id="PF14693"/>
    </source>
</evidence>
<keyword evidence="2 5" id="KW-0694">RNA-binding</keyword>
<dbReference type="InterPro" id="IPR029751">
    <property type="entry name" value="Ribosomal_L25_dom"/>
</dbReference>
<dbReference type="PANTHER" id="PTHR33284">
    <property type="entry name" value="RIBOSOMAL PROTEIN L25/GLN-TRNA SYNTHETASE, ANTI-CODON-BINDING DOMAIN-CONTAINING PROTEIN"/>
    <property type="match status" value="1"/>
</dbReference>
<evidence type="ECO:0000256" key="1">
    <source>
        <dbReference type="ARBA" id="ARBA00022730"/>
    </source>
</evidence>
<dbReference type="SUPFAM" id="SSF50715">
    <property type="entry name" value="Ribosomal protein L25-like"/>
    <property type="match status" value="1"/>
</dbReference>
<comment type="subunit">
    <text evidence="5">Part of the 50S ribosomal subunit; part of the 5S rRNA/L5/L18/L25 subcomplex. Contacts the 5S rRNA. Binds to the 5S rRNA independently of L5 and L18.</text>
</comment>
<evidence type="ECO:0000256" key="2">
    <source>
        <dbReference type="ARBA" id="ARBA00022884"/>
    </source>
</evidence>
<dbReference type="InterPro" id="IPR020057">
    <property type="entry name" value="Ribosomal_bL25_b-dom"/>
</dbReference>
<evidence type="ECO:0000313" key="9">
    <source>
        <dbReference type="EMBL" id="MFD2662595.1"/>
    </source>
</evidence>
<evidence type="ECO:0000256" key="4">
    <source>
        <dbReference type="ARBA" id="ARBA00023274"/>
    </source>
</evidence>
<dbReference type="NCBIfam" id="NF004133">
    <property type="entry name" value="PRK05618.2-4"/>
    <property type="match status" value="1"/>
</dbReference>
<dbReference type="InterPro" id="IPR020930">
    <property type="entry name" value="Ribosomal_uL5_bac-type"/>
</dbReference>
<dbReference type="GO" id="GO:0005840">
    <property type="term" value="C:ribosome"/>
    <property type="evidence" value="ECO:0007669"/>
    <property type="project" value="UniProtKB-KW"/>
</dbReference>
<evidence type="ECO:0000259" key="7">
    <source>
        <dbReference type="Pfam" id="PF01386"/>
    </source>
</evidence>
<protein>
    <recommendedName>
        <fullName evidence="5">Large ribosomal subunit protein bL25</fullName>
    </recommendedName>
    <alternativeName>
        <fullName evidence="5">General stress protein CTC</fullName>
    </alternativeName>
</protein>
<dbReference type="Gene3D" id="2.40.240.10">
    <property type="entry name" value="Ribosomal Protein L25, Chain P"/>
    <property type="match status" value="1"/>
</dbReference>
<keyword evidence="10" id="KW-1185">Reference proteome</keyword>
<feature type="domain" description="Large ribosomal subunit protein bL25 beta" evidence="8">
    <location>
        <begin position="99"/>
        <end position="182"/>
    </location>
</feature>
<evidence type="ECO:0000256" key="5">
    <source>
        <dbReference type="HAMAP-Rule" id="MF_01334"/>
    </source>
</evidence>
<evidence type="ECO:0000256" key="6">
    <source>
        <dbReference type="SAM" id="Coils"/>
    </source>
</evidence>
<accession>A0ABW5R283</accession>
<evidence type="ECO:0000256" key="3">
    <source>
        <dbReference type="ARBA" id="ARBA00022980"/>
    </source>
</evidence>
<feature type="domain" description="Large ribosomal subunit protein bL25 L25" evidence="7">
    <location>
        <begin position="5"/>
        <end position="91"/>
    </location>
</feature>
<dbReference type="EMBL" id="JBHUMY010000030">
    <property type="protein sequence ID" value="MFD2662595.1"/>
    <property type="molecule type" value="Genomic_DNA"/>
</dbReference>
<dbReference type="NCBIfam" id="TIGR00731">
    <property type="entry name" value="bL25_bact_ctc"/>
    <property type="match status" value="1"/>
</dbReference>
<dbReference type="InterPro" id="IPR001021">
    <property type="entry name" value="Ribosomal_bL25_long"/>
</dbReference>
<comment type="function">
    <text evidence="5">This is one of the proteins that binds to the 5S RNA in the ribosome where it forms part of the central protuberance.</text>
</comment>
<reference evidence="10" key="1">
    <citation type="journal article" date="2019" name="Int. J. Syst. Evol. Microbiol.">
        <title>The Global Catalogue of Microorganisms (GCM) 10K type strain sequencing project: providing services to taxonomists for standard genome sequencing and annotation.</title>
        <authorList>
            <consortium name="The Broad Institute Genomics Platform"/>
            <consortium name="The Broad Institute Genome Sequencing Center for Infectious Disease"/>
            <person name="Wu L."/>
            <person name="Ma J."/>
        </authorList>
    </citation>
    <scope>NUCLEOTIDE SEQUENCE [LARGE SCALE GENOMIC DNA]</scope>
    <source>
        <strain evidence="10">TISTR 1827</strain>
    </source>
</reference>
<dbReference type="RefSeq" id="WP_379277135.1">
    <property type="nucleotide sequence ID" value="NZ_JBHUGT010000043.1"/>
</dbReference>